<sequence>SFLLLDHSLAQAKQVLIHCVTTSILNEVTLNSANLSKSYESSRFPSQSTNSSSVVHEQGRRKNGRKKQTAPQDSNDLHLYLNINNPSHCAFLDGEIPEDDVERHQLIRQLIWYEKFDVLNWMDEKGAITGCVGLDNSKVWEGFMRFLKETRNVVALDLSGNGIGRGEDYAVP</sequence>
<gene>
    <name evidence="2" type="ORF">JK635_08320</name>
</gene>
<dbReference type="EMBL" id="JAESWB010000135">
    <property type="protein sequence ID" value="MBL4952213.1"/>
    <property type="molecule type" value="Genomic_DNA"/>
</dbReference>
<dbReference type="Proteomes" id="UP000623967">
    <property type="component" value="Unassembled WGS sequence"/>
</dbReference>
<accession>A0ABS1TNR6</accession>
<feature type="compositionally biased region" description="Basic residues" evidence="1">
    <location>
        <begin position="59"/>
        <end position="68"/>
    </location>
</feature>
<name>A0ABS1TNR6_9BACI</name>
<evidence type="ECO:0000256" key="1">
    <source>
        <dbReference type="SAM" id="MobiDB-lite"/>
    </source>
</evidence>
<protein>
    <submittedName>
        <fullName evidence="2">Uncharacterized protein</fullName>
    </submittedName>
</protein>
<feature type="compositionally biased region" description="Polar residues" evidence="1">
    <location>
        <begin position="40"/>
        <end position="55"/>
    </location>
</feature>
<evidence type="ECO:0000313" key="3">
    <source>
        <dbReference type="Proteomes" id="UP000623967"/>
    </source>
</evidence>
<feature type="non-terminal residue" evidence="2">
    <location>
        <position position="1"/>
    </location>
</feature>
<feature type="non-terminal residue" evidence="2">
    <location>
        <position position="172"/>
    </location>
</feature>
<reference evidence="2 3" key="1">
    <citation type="submission" date="2021-01" db="EMBL/GenBank/DDBJ databases">
        <title>Genome public.</title>
        <authorList>
            <person name="Liu C."/>
            <person name="Sun Q."/>
        </authorList>
    </citation>
    <scope>NUCLEOTIDE SEQUENCE [LARGE SCALE GENOMIC DNA]</scope>
    <source>
        <strain evidence="2 3">YIM B02564</strain>
    </source>
</reference>
<organism evidence="2 3">
    <name type="scientific">Neobacillus paridis</name>
    <dbReference type="NCBI Taxonomy" id="2803862"/>
    <lineage>
        <taxon>Bacteria</taxon>
        <taxon>Bacillati</taxon>
        <taxon>Bacillota</taxon>
        <taxon>Bacilli</taxon>
        <taxon>Bacillales</taxon>
        <taxon>Bacillaceae</taxon>
        <taxon>Neobacillus</taxon>
    </lineage>
</organism>
<evidence type="ECO:0000313" key="2">
    <source>
        <dbReference type="EMBL" id="MBL4952213.1"/>
    </source>
</evidence>
<comment type="caution">
    <text evidence="2">The sequence shown here is derived from an EMBL/GenBank/DDBJ whole genome shotgun (WGS) entry which is preliminary data.</text>
</comment>
<keyword evidence="3" id="KW-1185">Reference proteome</keyword>
<proteinExistence type="predicted"/>
<feature type="region of interest" description="Disordered" evidence="1">
    <location>
        <begin position="40"/>
        <end position="76"/>
    </location>
</feature>